<dbReference type="GO" id="GO:0005886">
    <property type="term" value="C:plasma membrane"/>
    <property type="evidence" value="ECO:0007669"/>
    <property type="project" value="TreeGrafter"/>
</dbReference>
<keyword evidence="7" id="KW-1185">Reference proteome</keyword>
<dbReference type="Pfam" id="PF00335">
    <property type="entry name" value="Tetraspanin"/>
    <property type="match status" value="1"/>
</dbReference>
<feature type="non-terminal residue" evidence="6">
    <location>
        <position position="1"/>
    </location>
</feature>
<evidence type="ECO:0000256" key="3">
    <source>
        <dbReference type="ARBA" id="ARBA00022989"/>
    </source>
</evidence>
<protein>
    <submittedName>
        <fullName evidence="6">Tetraspanin-9</fullName>
    </submittedName>
</protein>
<dbReference type="Proteomes" id="UP001381693">
    <property type="component" value="Unassembled WGS sequence"/>
</dbReference>
<evidence type="ECO:0000256" key="1">
    <source>
        <dbReference type="ARBA" id="ARBA00004141"/>
    </source>
</evidence>
<feature type="transmembrane region" description="Helical" evidence="5">
    <location>
        <begin position="6"/>
        <end position="23"/>
    </location>
</feature>
<sequence length="161" mass="17546">IVGCSMLGAGIWLRLAYGGYASLLHQYAAISADSLCLATGIITFVLAFCGCCGSWFQSRCMLITYFSLVVIVFALQLVAGTLAFAFRAEVSSTLISELQAGIRRSFNDTTENAVAITWNHLQSKFKIVAETEIRISITSLDVFYKSKCGLLNGFTWWASLG</sequence>
<comment type="caution">
    <text evidence="6">The sequence shown here is derived from an EMBL/GenBank/DDBJ whole genome shotgun (WGS) entry which is preliminary data.</text>
</comment>
<comment type="subcellular location">
    <subcellularLocation>
        <location evidence="1">Membrane</location>
        <topology evidence="1">Multi-pass membrane protein</topology>
    </subcellularLocation>
</comment>
<evidence type="ECO:0000256" key="2">
    <source>
        <dbReference type="ARBA" id="ARBA00022692"/>
    </source>
</evidence>
<evidence type="ECO:0000256" key="5">
    <source>
        <dbReference type="SAM" id="Phobius"/>
    </source>
</evidence>
<evidence type="ECO:0000313" key="6">
    <source>
        <dbReference type="EMBL" id="KAK7085563.1"/>
    </source>
</evidence>
<evidence type="ECO:0000256" key="4">
    <source>
        <dbReference type="ARBA" id="ARBA00023136"/>
    </source>
</evidence>
<dbReference type="PANTHER" id="PTHR19282">
    <property type="entry name" value="TETRASPANIN"/>
    <property type="match status" value="1"/>
</dbReference>
<keyword evidence="3 5" id="KW-1133">Transmembrane helix</keyword>
<dbReference type="EMBL" id="JAXCGZ010000803">
    <property type="protein sequence ID" value="KAK7085563.1"/>
    <property type="molecule type" value="Genomic_DNA"/>
</dbReference>
<dbReference type="AlphaFoldDB" id="A0AAN8XPX0"/>
<dbReference type="PRINTS" id="PR00259">
    <property type="entry name" value="TMFOUR"/>
</dbReference>
<reference evidence="6 7" key="1">
    <citation type="submission" date="2023-11" db="EMBL/GenBank/DDBJ databases">
        <title>Halocaridina rubra genome assembly.</title>
        <authorList>
            <person name="Smith C."/>
        </authorList>
    </citation>
    <scope>NUCLEOTIDE SEQUENCE [LARGE SCALE GENOMIC DNA]</scope>
    <source>
        <strain evidence="6">EP-1</strain>
        <tissue evidence="6">Whole</tissue>
    </source>
</reference>
<keyword evidence="2 5" id="KW-0812">Transmembrane</keyword>
<feature type="transmembrane region" description="Helical" evidence="5">
    <location>
        <begin position="62"/>
        <end position="86"/>
    </location>
</feature>
<keyword evidence="4 5" id="KW-0472">Membrane</keyword>
<feature type="transmembrane region" description="Helical" evidence="5">
    <location>
        <begin position="35"/>
        <end position="56"/>
    </location>
</feature>
<dbReference type="PANTHER" id="PTHR19282:SF478">
    <property type="entry name" value="TETRASPANIN"/>
    <property type="match status" value="1"/>
</dbReference>
<proteinExistence type="predicted"/>
<organism evidence="6 7">
    <name type="scientific">Halocaridina rubra</name>
    <name type="common">Hawaiian red shrimp</name>
    <dbReference type="NCBI Taxonomy" id="373956"/>
    <lineage>
        <taxon>Eukaryota</taxon>
        <taxon>Metazoa</taxon>
        <taxon>Ecdysozoa</taxon>
        <taxon>Arthropoda</taxon>
        <taxon>Crustacea</taxon>
        <taxon>Multicrustacea</taxon>
        <taxon>Malacostraca</taxon>
        <taxon>Eumalacostraca</taxon>
        <taxon>Eucarida</taxon>
        <taxon>Decapoda</taxon>
        <taxon>Pleocyemata</taxon>
        <taxon>Caridea</taxon>
        <taxon>Atyoidea</taxon>
        <taxon>Atyidae</taxon>
        <taxon>Halocaridina</taxon>
    </lineage>
</organism>
<name>A0AAN8XPX0_HALRR</name>
<accession>A0AAN8XPX0</accession>
<dbReference type="InterPro" id="IPR018499">
    <property type="entry name" value="Tetraspanin/Peripherin"/>
</dbReference>
<gene>
    <name evidence="6" type="primary">TSPAN9_2</name>
    <name evidence="6" type="ORF">SK128_013077</name>
</gene>
<evidence type="ECO:0000313" key="7">
    <source>
        <dbReference type="Proteomes" id="UP001381693"/>
    </source>
</evidence>